<evidence type="ECO:0000256" key="2">
    <source>
        <dbReference type="ARBA" id="ARBA00022692"/>
    </source>
</evidence>
<feature type="transmembrane region" description="Helical" evidence="6">
    <location>
        <begin position="182"/>
        <end position="200"/>
    </location>
</feature>
<keyword evidence="2 6" id="KW-0812">Transmembrane</keyword>
<dbReference type="GO" id="GO:0015707">
    <property type="term" value="P:nitrite transport"/>
    <property type="evidence" value="ECO:0007669"/>
    <property type="project" value="TreeGrafter"/>
</dbReference>
<evidence type="ECO:0000256" key="5">
    <source>
        <dbReference type="ARBA" id="ARBA00049660"/>
    </source>
</evidence>
<evidence type="ECO:0000256" key="1">
    <source>
        <dbReference type="ARBA" id="ARBA00004141"/>
    </source>
</evidence>
<dbReference type="InterPro" id="IPR024002">
    <property type="entry name" value="For/NO2_transpt_CS"/>
</dbReference>
<feature type="transmembrane region" description="Helical" evidence="6">
    <location>
        <begin position="206"/>
        <end position="225"/>
    </location>
</feature>
<dbReference type="AlphaFoldDB" id="A0A8H3CCX4"/>
<accession>A0A8H3CCX4</accession>
<gene>
    <name evidence="7" type="ORF">RDB_LOCUS92292</name>
</gene>
<organism evidence="7 8">
    <name type="scientific">Rhizoctonia solani</name>
    <dbReference type="NCBI Taxonomy" id="456999"/>
    <lineage>
        <taxon>Eukaryota</taxon>
        <taxon>Fungi</taxon>
        <taxon>Dikarya</taxon>
        <taxon>Basidiomycota</taxon>
        <taxon>Agaricomycotina</taxon>
        <taxon>Agaricomycetes</taxon>
        <taxon>Cantharellales</taxon>
        <taxon>Ceratobasidiaceae</taxon>
        <taxon>Rhizoctonia</taxon>
    </lineage>
</organism>
<dbReference type="InterPro" id="IPR023271">
    <property type="entry name" value="Aquaporin-like"/>
</dbReference>
<feature type="transmembrane region" description="Helical" evidence="6">
    <location>
        <begin position="65"/>
        <end position="85"/>
    </location>
</feature>
<feature type="transmembrane region" description="Helical" evidence="6">
    <location>
        <begin position="246"/>
        <end position="271"/>
    </location>
</feature>
<evidence type="ECO:0008006" key="9">
    <source>
        <dbReference type="Google" id="ProtNLM"/>
    </source>
</evidence>
<evidence type="ECO:0000256" key="6">
    <source>
        <dbReference type="SAM" id="Phobius"/>
    </source>
</evidence>
<evidence type="ECO:0000256" key="4">
    <source>
        <dbReference type="ARBA" id="ARBA00023136"/>
    </source>
</evidence>
<reference evidence="7" key="1">
    <citation type="submission" date="2021-01" db="EMBL/GenBank/DDBJ databases">
        <authorList>
            <person name="Kaushik A."/>
        </authorList>
    </citation>
    <scope>NUCLEOTIDE SEQUENCE</scope>
    <source>
        <strain evidence="7">AG4-RS23</strain>
    </source>
</reference>
<comment type="subcellular location">
    <subcellularLocation>
        <location evidence="1">Membrane</location>
        <topology evidence="1">Multi-pass membrane protein</topology>
    </subcellularLocation>
</comment>
<dbReference type="EMBL" id="CAJMWY010001866">
    <property type="protein sequence ID" value="CAE6477210.1"/>
    <property type="molecule type" value="Genomic_DNA"/>
</dbReference>
<dbReference type="Proteomes" id="UP000663861">
    <property type="component" value="Unassembled WGS sequence"/>
</dbReference>
<dbReference type="PANTHER" id="PTHR30520">
    <property type="entry name" value="FORMATE TRANSPORTER-RELATED"/>
    <property type="match status" value="1"/>
</dbReference>
<proteinExistence type="inferred from homology"/>
<dbReference type="PROSITE" id="PS01006">
    <property type="entry name" value="FORMATE_NITRITE_TP_2"/>
    <property type="match status" value="1"/>
</dbReference>
<evidence type="ECO:0000313" key="7">
    <source>
        <dbReference type="EMBL" id="CAE6477210.1"/>
    </source>
</evidence>
<name>A0A8H3CCX4_9AGAM</name>
<comment type="similarity">
    <text evidence="5">Belongs to the FNT transporter (TC 1.A.16) family.</text>
</comment>
<dbReference type="PANTHER" id="PTHR30520:SF6">
    <property type="entry name" value="FORMATE_NITRATE FAMILY TRANSPORTER (EUROFUNG)"/>
    <property type="match status" value="1"/>
</dbReference>
<sequence>MTDATLTPAQTAQKMFDLALAKNKQRADIVFFKAFIAGVFLSFGGLLHIIVSGGSAGLTSANPGLVKLLGGVVFPIGLIMIVLQGQELLTSNMMTVPMLLVKRAAPWWSLPVNWLLVLFGNLTGSLFFAGVLVKGRSNTVAHMGNGLIKPITASGVISAEPYPTYMRSFVLHKAMDPHWHQIFLRGIGCNWLVCVAVWQAMAATDVISKIIAIFIPIFTFVAAGFDHGTRLLVIWSTAQLTHTHTWASLGNEMISVVANMFFIPLGIMMGANMTVADYIKKSLIASFLGNVVGALFVVIPFMYFFNPQFERESRDLEEQGSSSGSSSLVDRVISKRIDASIRKE</sequence>
<keyword evidence="4 6" id="KW-0472">Membrane</keyword>
<evidence type="ECO:0000313" key="8">
    <source>
        <dbReference type="Proteomes" id="UP000663861"/>
    </source>
</evidence>
<keyword evidence="3 6" id="KW-1133">Transmembrane helix</keyword>
<comment type="caution">
    <text evidence="7">The sequence shown here is derived from an EMBL/GenBank/DDBJ whole genome shotgun (WGS) entry which is preliminary data.</text>
</comment>
<protein>
    <recommendedName>
        <fullName evidence="9">Formate/nitrite transporter</fullName>
    </recommendedName>
</protein>
<dbReference type="InterPro" id="IPR000292">
    <property type="entry name" value="For/NO2_transpt"/>
</dbReference>
<dbReference type="GO" id="GO:0005886">
    <property type="term" value="C:plasma membrane"/>
    <property type="evidence" value="ECO:0007669"/>
    <property type="project" value="TreeGrafter"/>
</dbReference>
<feature type="transmembrane region" description="Helical" evidence="6">
    <location>
        <begin position="105"/>
        <end position="133"/>
    </location>
</feature>
<dbReference type="Gene3D" id="1.20.1080.10">
    <property type="entry name" value="Glycerol uptake facilitator protein"/>
    <property type="match status" value="2"/>
</dbReference>
<evidence type="ECO:0000256" key="3">
    <source>
        <dbReference type="ARBA" id="ARBA00022989"/>
    </source>
</evidence>
<dbReference type="GO" id="GO:0015513">
    <property type="term" value="F:high-affinity secondary active nitrite transmembrane transporter activity"/>
    <property type="evidence" value="ECO:0007669"/>
    <property type="project" value="TreeGrafter"/>
</dbReference>
<feature type="transmembrane region" description="Helical" evidence="6">
    <location>
        <begin position="283"/>
        <end position="305"/>
    </location>
</feature>
<dbReference type="Pfam" id="PF01226">
    <property type="entry name" value="Form_Nir_trans"/>
    <property type="match status" value="1"/>
</dbReference>
<feature type="transmembrane region" description="Helical" evidence="6">
    <location>
        <begin position="30"/>
        <end position="53"/>
    </location>
</feature>